<dbReference type="EMBL" id="MCFG01000043">
    <property type="protein sequence ID" value="ORX84940.1"/>
    <property type="molecule type" value="Genomic_DNA"/>
</dbReference>
<keyword evidence="4" id="KW-1185">Reference proteome</keyword>
<protein>
    <submittedName>
        <fullName evidence="3">Uncharacterized protein</fullName>
    </submittedName>
</protein>
<gene>
    <name evidence="3" type="ORF">BCR32DRAFT_242164</name>
</gene>
<organism evidence="3 4">
    <name type="scientific">Anaeromyces robustus</name>
    <dbReference type="NCBI Taxonomy" id="1754192"/>
    <lineage>
        <taxon>Eukaryota</taxon>
        <taxon>Fungi</taxon>
        <taxon>Fungi incertae sedis</taxon>
        <taxon>Chytridiomycota</taxon>
        <taxon>Chytridiomycota incertae sedis</taxon>
        <taxon>Neocallimastigomycetes</taxon>
        <taxon>Neocallimastigales</taxon>
        <taxon>Neocallimastigaceae</taxon>
        <taxon>Anaeromyces</taxon>
    </lineage>
</organism>
<reference evidence="3 4" key="1">
    <citation type="submission" date="2016-08" db="EMBL/GenBank/DDBJ databases">
        <title>A Parts List for Fungal Cellulosomes Revealed by Comparative Genomics.</title>
        <authorList>
            <consortium name="DOE Joint Genome Institute"/>
            <person name="Haitjema C.H."/>
            <person name="Gilmore S.P."/>
            <person name="Henske J.K."/>
            <person name="Solomon K.V."/>
            <person name="De Groot R."/>
            <person name="Kuo A."/>
            <person name="Mondo S.J."/>
            <person name="Salamov A.A."/>
            <person name="Labutti K."/>
            <person name="Zhao Z."/>
            <person name="Chiniquy J."/>
            <person name="Barry K."/>
            <person name="Brewer H.M."/>
            <person name="Purvine S.O."/>
            <person name="Wright A.T."/>
            <person name="Boxma B."/>
            <person name="Van Alen T."/>
            <person name="Hackstein J.H."/>
            <person name="Baker S.E."/>
            <person name="Grigoriev I.V."/>
            <person name="O'Malley M.A."/>
        </authorList>
    </citation>
    <scope>NUCLEOTIDE SEQUENCE [LARGE SCALE GENOMIC DNA]</scope>
    <source>
        <strain evidence="3 4">S4</strain>
    </source>
</reference>
<feature type="compositionally biased region" description="Basic and acidic residues" evidence="2">
    <location>
        <begin position="324"/>
        <end position="336"/>
    </location>
</feature>
<feature type="coiled-coil region" evidence="1">
    <location>
        <begin position="15"/>
        <end position="60"/>
    </location>
</feature>
<feature type="region of interest" description="Disordered" evidence="2">
    <location>
        <begin position="423"/>
        <end position="459"/>
    </location>
</feature>
<evidence type="ECO:0000313" key="3">
    <source>
        <dbReference type="EMBL" id="ORX84940.1"/>
    </source>
</evidence>
<evidence type="ECO:0000256" key="1">
    <source>
        <dbReference type="SAM" id="Coils"/>
    </source>
</evidence>
<evidence type="ECO:0000313" key="4">
    <source>
        <dbReference type="Proteomes" id="UP000193944"/>
    </source>
</evidence>
<dbReference type="Proteomes" id="UP000193944">
    <property type="component" value="Unassembled WGS sequence"/>
</dbReference>
<dbReference type="PANTHER" id="PTHR14845:SF5">
    <property type="entry name" value="BASAL BODY-ORIENTATION FACTOR 1"/>
    <property type="match status" value="1"/>
</dbReference>
<feature type="region of interest" description="Disordered" evidence="2">
    <location>
        <begin position="164"/>
        <end position="188"/>
    </location>
</feature>
<keyword evidence="1" id="KW-0175">Coiled coil</keyword>
<feature type="region of interest" description="Disordered" evidence="2">
    <location>
        <begin position="218"/>
        <end position="357"/>
    </location>
</feature>
<sequence length="459" mass="53952">MADALRYHVMEGEDLQKLNNQLSITNKQLIEEKDLNSIIIKEKIMQSKKQNDKIKELQNKVMSMEYTLSHIVREFDQEKEIISKLAKKEIDKVRYTVDTLKSELNIRIRQMKQIKRIAQHILDQRTDLETFFMDALEHVRLEICREKEEKRKREAEEYNKKIRSVLNPKKNSTDDSEEELEEVKEKPKPVKVDITQLSWKDKERVLRVLFAKMNGIAMQGSDGDEENKISGDDYQLNENVRPGEGEGEESEESESEESGEEESEESEEGSEEEGGEEGEEKEEEEEDEDNILELIEEEEPLNKEKEEEDRTMIERIKQQQQQQKENKMKQSNEEVSKLNNDSIRNPHPPLEEPLNKEMITDTSPDTELIENESDDEQYIASAKEIMKSDESLEKYIEDEMENCQKSEEELRAQSKESFDEFLKRSLSNMNNENENENENQVEDINNANINTDETNENEN</sequence>
<dbReference type="OrthoDB" id="2161170at2759"/>
<dbReference type="AlphaFoldDB" id="A0A1Y1XGQ7"/>
<accession>A0A1Y1XGQ7</accession>
<reference evidence="3 4" key="2">
    <citation type="submission" date="2016-08" db="EMBL/GenBank/DDBJ databases">
        <title>Pervasive Adenine N6-methylation of Active Genes in Fungi.</title>
        <authorList>
            <consortium name="DOE Joint Genome Institute"/>
            <person name="Mondo S.J."/>
            <person name="Dannebaum R.O."/>
            <person name="Kuo R.C."/>
            <person name="Labutti K."/>
            <person name="Haridas S."/>
            <person name="Kuo A."/>
            <person name="Salamov A."/>
            <person name="Ahrendt S.R."/>
            <person name="Lipzen A."/>
            <person name="Sullivan W."/>
            <person name="Andreopoulos W.B."/>
            <person name="Clum A."/>
            <person name="Lindquist E."/>
            <person name="Daum C."/>
            <person name="Ramamoorthy G.K."/>
            <person name="Gryganskyi A."/>
            <person name="Culley D."/>
            <person name="Magnuson J.K."/>
            <person name="James T.Y."/>
            <person name="O'Malley M.A."/>
            <person name="Stajich J.E."/>
            <person name="Spatafora J.W."/>
            <person name="Visel A."/>
            <person name="Grigoriev I.V."/>
        </authorList>
    </citation>
    <scope>NUCLEOTIDE SEQUENCE [LARGE SCALE GENOMIC DNA]</scope>
    <source>
        <strain evidence="3 4">S4</strain>
    </source>
</reference>
<feature type="compositionally biased region" description="Low complexity" evidence="2">
    <location>
        <begin position="442"/>
        <end position="452"/>
    </location>
</feature>
<proteinExistence type="predicted"/>
<dbReference type="PANTHER" id="PTHR14845">
    <property type="entry name" value="COILED-COIL DOMAIN-CONTAINING 166"/>
    <property type="match status" value="1"/>
</dbReference>
<feature type="compositionally biased region" description="Basic and acidic residues" evidence="2">
    <location>
        <begin position="300"/>
        <end position="317"/>
    </location>
</feature>
<comment type="caution">
    <text evidence="3">The sequence shown here is derived from an EMBL/GenBank/DDBJ whole genome shotgun (WGS) entry which is preliminary data.</text>
</comment>
<feature type="compositionally biased region" description="Acidic residues" evidence="2">
    <location>
        <begin position="245"/>
        <end position="299"/>
    </location>
</feature>
<evidence type="ECO:0000256" key="2">
    <source>
        <dbReference type="SAM" id="MobiDB-lite"/>
    </source>
</evidence>
<dbReference type="STRING" id="1754192.A0A1Y1XGQ7"/>
<name>A0A1Y1XGQ7_9FUNG</name>